<sequence length="342" mass="37417">MSDEQQAEAEAADADDVEEEVEETEGIADGDFVKLSYTVRTVDDGTVVDTTEQDVAEEAGIDDDEYEFEPRTIVVGAGHVFPGVDEDLQGKSVGDAGTVEVSAEEAFGAFDPDDVKTVSAEKIDEDDRYPGAQVQIDGQQGRLETIIGGRARVDFNHPLAGEELEYEYEIVDVVDDREEQAKGLLGMYLQEAPEVWIETDEVEEERQEEVESDGEDDEDADPEYETVTETVEKETLYIEATPQMTMNQQWLFSKQQIATDIMDRLDLDRVIVQETIDGSGGMMGGMGGMMGGMGGAGGGDVEEALEDVDIDADEIVDELEESDLDAEDLDAEDVESAETTEQ</sequence>
<feature type="domain" description="PPIase FKBP-type" evidence="8">
    <location>
        <begin position="30"/>
        <end position="109"/>
    </location>
</feature>
<dbReference type="SUPFAM" id="SSF54534">
    <property type="entry name" value="FKBP-like"/>
    <property type="match status" value="1"/>
</dbReference>
<dbReference type="PANTHER" id="PTHR47861">
    <property type="entry name" value="FKBP-TYPE PEPTIDYL-PROLYL CIS-TRANS ISOMERASE SLYD"/>
    <property type="match status" value="1"/>
</dbReference>
<feature type="region of interest" description="Disordered" evidence="7">
    <location>
        <begin position="314"/>
        <end position="342"/>
    </location>
</feature>
<name>A0ABD5RYR8_9EURY</name>
<feature type="region of interest" description="Disordered" evidence="7">
    <location>
        <begin position="200"/>
        <end position="223"/>
    </location>
</feature>
<proteinExistence type="inferred from homology"/>
<comment type="caution">
    <text evidence="9">The sequence shown here is derived from an EMBL/GenBank/DDBJ whole genome shotgun (WGS) entry which is preliminary data.</text>
</comment>
<dbReference type="AlphaFoldDB" id="A0ABD5RYR8"/>
<feature type="region of interest" description="Disordered" evidence="7">
    <location>
        <begin position="1"/>
        <end position="29"/>
    </location>
</feature>
<dbReference type="Gene3D" id="3.10.50.40">
    <property type="match status" value="1"/>
</dbReference>
<dbReference type="EC" id="5.2.1.8" evidence="3 6"/>
<evidence type="ECO:0000256" key="2">
    <source>
        <dbReference type="ARBA" id="ARBA00006577"/>
    </source>
</evidence>
<evidence type="ECO:0000256" key="4">
    <source>
        <dbReference type="ARBA" id="ARBA00023110"/>
    </source>
</evidence>
<dbReference type="PANTHER" id="PTHR47861:SF2">
    <property type="entry name" value="LONG-TYPE PEPTIDYL-PROLYL CIS-TRANS ISOMERASE"/>
    <property type="match status" value="1"/>
</dbReference>
<keyword evidence="4 6" id="KW-0697">Rotamase</keyword>
<dbReference type="Proteomes" id="UP001596328">
    <property type="component" value="Unassembled WGS sequence"/>
</dbReference>
<dbReference type="PROSITE" id="PS50059">
    <property type="entry name" value="FKBP_PPIASE"/>
    <property type="match status" value="1"/>
</dbReference>
<accession>A0ABD5RYR8</accession>
<dbReference type="Gene3D" id="2.40.10.330">
    <property type="match status" value="1"/>
</dbReference>
<evidence type="ECO:0000256" key="1">
    <source>
        <dbReference type="ARBA" id="ARBA00000971"/>
    </source>
</evidence>
<dbReference type="InterPro" id="IPR046357">
    <property type="entry name" value="PPIase_dom_sf"/>
</dbReference>
<evidence type="ECO:0000256" key="3">
    <source>
        <dbReference type="ARBA" id="ARBA00013194"/>
    </source>
</evidence>
<protein>
    <recommendedName>
        <fullName evidence="3 6">peptidylprolyl isomerase</fullName>
        <ecNumber evidence="3 6">5.2.1.8</ecNumber>
    </recommendedName>
</protein>
<evidence type="ECO:0000313" key="9">
    <source>
        <dbReference type="EMBL" id="MFC6724152.1"/>
    </source>
</evidence>
<feature type="compositionally biased region" description="Acidic residues" evidence="7">
    <location>
        <begin position="1"/>
        <end position="28"/>
    </location>
</feature>
<dbReference type="GO" id="GO:0003755">
    <property type="term" value="F:peptidyl-prolyl cis-trans isomerase activity"/>
    <property type="evidence" value="ECO:0007669"/>
    <property type="project" value="UniProtKB-KW"/>
</dbReference>
<dbReference type="Pfam" id="PF22199">
    <property type="entry name" value="FKBP26_IF"/>
    <property type="match status" value="1"/>
</dbReference>
<comment type="similarity">
    <text evidence="2">Belongs to the FKBP-type PPIase family.</text>
</comment>
<evidence type="ECO:0000256" key="6">
    <source>
        <dbReference type="PROSITE-ProRule" id="PRU00277"/>
    </source>
</evidence>
<dbReference type="InterPro" id="IPR054016">
    <property type="entry name" value="FKBP26_IF"/>
</dbReference>
<gene>
    <name evidence="9" type="ORF">ACFQE1_07145</name>
</gene>
<dbReference type="Pfam" id="PF00254">
    <property type="entry name" value="FKBP_C"/>
    <property type="match status" value="1"/>
</dbReference>
<evidence type="ECO:0000256" key="7">
    <source>
        <dbReference type="SAM" id="MobiDB-lite"/>
    </source>
</evidence>
<reference evidence="9 10" key="1">
    <citation type="journal article" date="2019" name="Int. J. Syst. Evol. Microbiol.">
        <title>The Global Catalogue of Microorganisms (GCM) 10K type strain sequencing project: providing services to taxonomists for standard genome sequencing and annotation.</title>
        <authorList>
            <consortium name="The Broad Institute Genomics Platform"/>
            <consortium name="The Broad Institute Genome Sequencing Center for Infectious Disease"/>
            <person name="Wu L."/>
            <person name="Ma J."/>
        </authorList>
    </citation>
    <scope>NUCLEOTIDE SEQUENCE [LARGE SCALE GENOMIC DNA]</scope>
    <source>
        <strain evidence="9 10">NBRC 111368</strain>
    </source>
</reference>
<dbReference type="InterPro" id="IPR048261">
    <property type="entry name" value="SlpA/SlyD-like_ins_sf"/>
</dbReference>
<keyword evidence="5 6" id="KW-0413">Isomerase</keyword>
<evidence type="ECO:0000256" key="5">
    <source>
        <dbReference type="ARBA" id="ARBA00023235"/>
    </source>
</evidence>
<organism evidence="9 10">
    <name type="scientific">Halobium palmae</name>
    <dbReference type="NCBI Taxonomy" id="1776492"/>
    <lineage>
        <taxon>Archaea</taxon>
        <taxon>Methanobacteriati</taxon>
        <taxon>Methanobacteriota</taxon>
        <taxon>Stenosarchaea group</taxon>
        <taxon>Halobacteria</taxon>
        <taxon>Halobacteriales</taxon>
        <taxon>Haloferacaceae</taxon>
        <taxon>Halobium</taxon>
    </lineage>
</organism>
<comment type="catalytic activity">
    <reaction evidence="1 6">
        <text>[protein]-peptidylproline (omega=180) = [protein]-peptidylproline (omega=0)</text>
        <dbReference type="Rhea" id="RHEA:16237"/>
        <dbReference type="Rhea" id="RHEA-COMP:10747"/>
        <dbReference type="Rhea" id="RHEA-COMP:10748"/>
        <dbReference type="ChEBI" id="CHEBI:83833"/>
        <dbReference type="ChEBI" id="CHEBI:83834"/>
        <dbReference type="EC" id="5.2.1.8"/>
    </reaction>
</comment>
<dbReference type="EMBL" id="JBHSWU010000110">
    <property type="protein sequence ID" value="MFC6724152.1"/>
    <property type="molecule type" value="Genomic_DNA"/>
</dbReference>
<evidence type="ECO:0000313" key="10">
    <source>
        <dbReference type="Proteomes" id="UP001596328"/>
    </source>
</evidence>
<evidence type="ECO:0000259" key="8">
    <source>
        <dbReference type="PROSITE" id="PS50059"/>
    </source>
</evidence>
<keyword evidence="10" id="KW-1185">Reference proteome</keyword>
<dbReference type="InterPro" id="IPR001179">
    <property type="entry name" value="PPIase_FKBP_dom"/>
</dbReference>